<comment type="caution">
    <text evidence="2">The sequence shown here is derived from an EMBL/GenBank/DDBJ whole genome shotgun (WGS) entry which is preliminary data.</text>
</comment>
<protein>
    <submittedName>
        <fullName evidence="2">Tat pathway signal protein</fullName>
    </submittedName>
</protein>
<evidence type="ECO:0000313" key="3">
    <source>
        <dbReference type="Proteomes" id="UP000760668"/>
    </source>
</evidence>
<feature type="transmembrane region" description="Helical" evidence="1">
    <location>
        <begin position="65"/>
        <end position="83"/>
    </location>
</feature>
<reference evidence="2" key="1">
    <citation type="journal article" date="2021" name="PeerJ">
        <title>Extensive microbial diversity within the chicken gut microbiome revealed by metagenomics and culture.</title>
        <authorList>
            <person name="Gilroy R."/>
            <person name="Ravi A."/>
            <person name="Getino M."/>
            <person name="Pursley I."/>
            <person name="Horton D.L."/>
            <person name="Alikhan N.F."/>
            <person name="Baker D."/>
            <person name="Gharbi K."/>
            <person name="Hall N."/>
            <person name="Watson M."/>
            <person name="Adriaenssens E.M."/>
            <person name="Foster-Nyarko E."/>
            <person name="Jarju S."/>
            <person name="Secka A."/>
            <person name="Antonio M."/>
            <person name="Oren A."/>
            <person name="Chaudhuri R.R."/>
            <person name="La Ragione R."/>
            <person name="Hildebrand F."/>
            <person name="Pallen M.J."/>
        </authorList>
    </citation>
    <scope>NUCLEOTIDE SEQUENCE</scope>
    <source>
        <strain evidence="2">CHK179-5677</strain>
    </source>
</reference>
<keyword evidence="1" id="KW-0812">Transmembrane</keyword>
<reference evidence="2" key="2">
    <citation type="submission" date="2021-09" db="EMBL/GenBank/DDBJ databases">
        <authorList>
            <person name="Gilroy R."/>
        </authorList>
    </citation>
    <scope>NUCLEOTIDE SEQUENCE</scope>
    <source>
        <strain evidence="2">CHK179-5677</strain>
    </source>
</reference>
<keyword evidence="1" id="KW-1133">Transmembrane helix</keyword>
<evidence type="ECO:0000313" key="2">
    <source>
        <dbReference type="EMBL" id="HJG87267.1"/>
    </source>
</evidence>
<organism evidence="2 3">
    <name type="scientific">Pseudoflavonifractor capillosus</name>
    <dbReference type="NCBI Taxonomy" id="106588"/>
    <lineage>
        <taxon>Bacteria</taxon>
        <taxon>Bacillati</taxon>
        <taxon>Bacillota</taxon>
        <taxon>Clostridia</taxon>
        <taxon>Eubacteriales</taxon>
        <taxon>Oscillospiraceae</taxon>
        <taxon>Pseudoflavonifractor</taxon>
    </lineage>
</organism>
<dbReference type="EMBL" id="DYUC01000096">
    <property type="protein sequence ID" value="HJG87267.1"/>
    <property type="molecule type" value="Genomic_DNA"/>
</dbReference>
<dbReference type="RefSeq" id="WP_295368274.1">
    <property type="nucleotide sequence ID" value="NZ_DYUC01000096.1"/>
</dbReference>
<name>A0A921MN18_9FIRM</name>
<accession>A0A921MN18</accession>
<proteinExistence type="predicted"/>
<keyword evidence="1" id="KW-0472">Membrane</keyword>
<dbReference type="AlphaFoldDB" id="A0A921MN18"/>
<evidence type="ECO:0000256" key="1">
    <source>
        <dbReference type="SAM" id="Phobius"/>
    </source>
</evidence>
<dbReference type="Proteomes" id="UP000760668">
    <property type="component" value="Unassembled WGS sequence"/>
</dbReference>
<feature type="transmembrane region" description="Helical" evidence="1">
    <location>
        <begin position="34"/>
        <end position="53"/>
    </location>
</feature>
<gene>
    <name evidence="2" type="ORF">K8V01_09645</name>
</gene>
<sequence>MPILILFCLLPLLLGAAAEYAAYRFARRKLWRWAPPLVCLAVTLAVFFARFFGWSDAGGAPIETLLFVPGLPAALAFLGMYLGRRLYKRLWDPRVIDDDGKGG</sequence>